<dbReference type="EMBL" id="SJOA01000001">
    <property type="protein sequence ID" value="TCB62219.1"/>
    <property type="molecule type" value="Genomic_DNA"/>
</dbReference>
<dbReference type="Proteomes" id="UP000291380">
    <property type="component" value="Unassembled WGS sequence"/>
</dbReference>
<evidence type="ECO:0000313" key="1">
    <source>
        <dbReference type="EMBL" id="TCB62219.1"/>
    </source>
</evidence>
<proteinExistence type="predicted"/>
<dbReference type="AlphaFoldDB" id="A0A4R0EQQ9"/>
<evidence type="ECO:0000313" key="2">
    <source>
        <dbReference type="Proteomes" id="UP000291380"/>
    </source>
</evidence>
<comment type="caution">
    <text evidence="1">The sequence shown here is derived from an EMBL/GenBank/DDBJ whole genome shotgun (WGS) entry which is preliminary data.</text>
</comment>
<organism evidence="1 2">
    <name type="scientific">Acinetobacter terrae</name>
    <dbReference type="NCBI Taxonomy" id="2731247"/>
    <lineage>
        <taxon>Bacteria</taxon>
        <taxon>Pseudomonadati</taxon>
        <taxon>Pseudomonadota</taxon>
        <taxon>Gammaproteobacteria</taxon>
        <taxon>Moraxellales</taxon>
        <taxon>Moraxellaceae</taxon>
        <taxon>Acinetobacter</taxon>
        <taxon>Acinetobacter Taxon 24</taxon>
    </lineage>
</organism>
<dbReference type="RefSeq" id="WP_131270155.1">
    <property type="nucleotide sequence ID" value="NZ_SJOA01000001.1"/>
</dbReference>
<protein>
    <submittedName>
        <fullName evidence="1">Uncharacterized protein</fullName>
    </submittedName>
</protein>
<name>A0A4R0EQQ9_9GAMM</name>
<accession>A0A4R0EQQ9</accession>
<sequence>MNDKPCTKCAGKNLDLLEYEAHKGKRSMETLASKEFQMKKGLFLMEVVKATYQNNESEVQKQASKKLLEIIRDL</sequence>
<gene>
    <name evidence="1" type="ORF">E0H85_01470</name>
</gene>
<reference evidence="1 2" key="1">
    <citation type="submission" date="2019-02" db="EMBL/GenBank/DDBJ databases">
        <title>High diversity of culturable Acinetobacter species in natural soil and water ecosystems.</title>
        <authorList>
            <person name="Radolfova-Krizova L."/>
            <person name="Nemec A."/>
        </authorList>
    </citation>
    <scope>NUCLEOTIDE SEQUENCE [LARGE SCALE GENOMIC DNA]</scope>
    <source>
        <strain evidence="1 2">ANC 4281</strain>
    </source>
</reference>